<dbReference type="SMART" id="SM00409">
    <property type="entry name" value="IG"/>
    <property type="match status" value="1"/>
</dbReference>
<feature type="region of interest" description="Disordered" evidence="1">
    <location>
        <begin position="308"/>
        <end position="341"/>
    </location>
</feature>
<feature type="compositionally biased region" description="Low complexity" evidence="1">
    <location>
        <begin position="860"/>
        <end position="888"/>
    </location>
</feature>
<organism evidence="4 5">
    <name type="scientific">Tetranychus urticae</name>
    <name type="common">Two-spotted spider mite</name>
    <dbReference type="NCBI Taxonomy" id="32264"/>
    <lineage>
        <taxon>Eukaryota</taxon>
        <taxon>Metazoa</taxon>
        <taxon>Ecdysozoa</taxon>
        <taxon>Arthropoda</taxon>
        <taxon>Chelicerata</taxon>
        <taxon>Arachnida</taxon>
        <taxon>Acari</taxon>
        <taxon>Acariformes</taxon>
        <taxon>Trombidiformes</taxon>
        <taxon>Prostigmata</taxon>
        <taxon>Eleutherengona</taxon>
        <taxon>Raphignathae</taxon>
        <taxon>Tetranychoidea</taxon>
        <taxon>Tetranychidae</taxon>
        <taxon>Tetranychus</taxon>
    </lineage>
</organism>
<evidence type="ECO:0000259" key="3">
    <source>
        <dbReference type="PROSITE" id="PS50835"/>
    </source>
</evidence>
<dbReference type="SUPFAM" id="SSF48726">
    <property type="entry name" value="Immunoglobulin"/>
    <property type="match status" value="1"/>
</dbReference>
<dbReference type="InterPro" id="IPR036179">
    <property type="entry name" value="Ig-like_dom_sf"/>
</dbReference>
<dbReference type="InterPro" id="IPR013106">
    <property type="entry name" value="Ig_V-set"/>
</dbReference>
<dbReference type="PROSITE" id="PS50835">
    <property type="entry name" value="IG_LIKE"/>
    <property type="match status" value="1"/>
</dbReference>
<feature type="domain" description="Ig-like" evidence="3">
    <location>
        <begin position="6"/>
        <end position="125"/>
    </location>
</feature>
<accession>T1KII3</accession>
<dbReference type="PANTHER" id="PTHR23278">
    <property type="entry name" value="SIDESTEP PROTEIN"/>
    <property type="match status" value="1"/>
</dbReference>
<keyword evidence="2" id="KW-0812">Transmembrane</keyword>
<dbReference type="eggNOG" id="KOG3515">
    <property type="taxonomic scope" value="Eukaryota"/>
</dbReference>
<sequence>MCPCSPGIQIKTINQFDDVTVLNRFTASSGSRVELPCDLTIPSAEDSISLILWYKNDRKSPPIYSVDARNSPVEKASHFTADEFKNRAKFNLSVRPGLLSIEPVHQEDTGLYLCRVDFKWARTVNTLNNLTVIEPAPTLESCSISNQTSTSFQIECYNLYSLVTTSDDKVDKTYRNNNVTHGLVKPDESLPLPVDHTTQSSHLINNKINYFLEVYSSDVKDKIVKNLTSNGAKFTVNGLQPDTSYLIHAYSGNQYATSLPIIIPTRTLRPMKHDPPVSLEFCSISNKTISSFVVNCFVRVEQALGDESNSSVRLHQNKSGNNFNDNKTDGSFESSSVAANSGSSKANRFHVEIFNEKSKRLTDNLTNSSPFFSVSGLEPGNSYTLYAYTSNYISKSSPLTVKVDLPLAQVPTVPALEPIIPLESCVISNQTVDSFLIECSLKQLTSLNMNVSSQSSLTVYHSERNELIINQTRPKPQFLITGLEPETSYLIYAYTANLHTKSDPIKLTVKTVHPAQPKQDEPQLSSVPLQSCSITNQTWGSFIVECIAGTFSPETNHSLPDSNSHLPSLPSSYLSTLNPNVHHTLYPSLHNSWPNTTSLREENLSSTTEPSVDTFALKSFSSSNNSHSMNSHYAQNKYIYHLEVFNREKDKLLYNMTNSSPIFAVSGLEPSTSYLLYIYTSNKNGLRSSSLTLKSGTLTMMNRKQDYVEGGVEVLDSRVLILVLGASCLLLLLALVILIIMKIRKRDAMISNRKRSDLSDSSYPMDTHQPHQQSVNKGYPHRASGPEASPGCLTSLTHLNSVHNASPTVHSLDNVFGLTSDTLKDKLKGGLGLTSTFTGLMDGLTLRSDNVNSQMSTERNNNQNNYMSNNNNNNNSSSNGSNKSFSPSENNNPLAIDVDHQQPKWILVNSTTNPDVIPTKANLPEGNSGSCSNLVNSRLLDGCPINSPLSGTLLRSGQVSIKVDPNVLNGAYNVPHVRLISNRANQPQLILTPQNSQPPEISIFSTETFEEPNIVSFSTAV</sequence>
<dbReference type="Proteomes" id="UP000015104">
    <property type="component" value="Unassembled WGS sequence"/>
</dbReference>
<dbReference type="PANTHER" id="PTHR23278:SF19">
    <property type="entry name" value="OBSCURIN"/>
    <property type="match status" value="1"/>
</dbReference>
<evidence type="ECO:0000313" key="5">
    <source>
        <dbReference type="Proteomes" id="UP000015104"/>
    </source>
</evidence>
<feature type="region of interest" description="Disordered" evidence="1">
    <location>
        <begin position="755"/>
        <end position="788"/>
    </location>
</feature>
<reference evidence="5" key="1">
    <citation type="submission" date="2011-08" db="EMBL/GenBank/DDBJ databases">
        <authorList>
            <person name="Rombauts S."/>
        </authorList>
    </citation>
    <scope>NUCLEOTIDE SEQUENCE</scope>
    <source>
        <strain evidence="5">London</strain>
    </source>
</reference>
<dbReference type="AlphaFoldDB" id="T1KII3"/>
<feature type="compositionally biased region" description="Polar residues" evidence="1">
    <location>
        <begin position="308"/>
        <end position="325"/>
    </location>
</feature>
<feature type="region of interest" description="Disordered" evidence="1">
    <location>
        <begin position="853"/>
        <end position="895"/>
    </location>
</feature>
<feature type="transmembrane region" description="Helical" evidence="2">
    <location>
        <begin position="719"/>
        <end position="741"/>
    </location>
</feature>
<protein>
    <recommendedName>
        <fullName evidence="3">Ig-like domain-containing protein</fullName>
    </recommendedName>
</protein>
<keyword evidence="5" id="KW-1185">Reference proteome</keyword>
<proteinExistence type="predicted"/>
<dbReference type="Gene3D" id="2.60.40.10">
    <property type="entry name" value="Immunoglobulins"/>
    <property type="match status" value="1"/>
</dbReference>
<dbReference type="SUPFAM" id="SSF49265">
    <property type="entry name" value="Fibronectin type III"/>
    <property type="match status" value="1"/>
</dbReference>
<keyword evidence="2" id="KW-1133">Transmembrane helix</keyword>
<dbReference type="InterPro" id="IPR013783">
    <property type="entry name" value="Ig-like_fold"/>
</dbReference>
<dbReference type="InterPro" id="IPR036116">
    <property type="entry name" value="FN3_sf"/>
</dbReference>
<feature type="compositionally biased region" description="Low complexity" evidence="1">
    <location>
        <begin position="331"/>
        <end position="341"/>
    </location>
</feature>
<dbReference type="InterPro" id="IPR003599">
    <property type="entry name" value="Ig_sub"/>
</dbReference>
<keyword evidence="2" id="KW-0472">Membrane</keyword>
<dbReference type="EMBL" id="CAEY01000114">
    <property type="status" value="NOT_ANNOTATED_CDS"/>
    <property type="molecule type" value="Genomic_DNA"/>
</dbReference>
<dbReference type="Pfam" id="PF07686">
    <property type="entry name" value="V-set"/>
    <property type="match status" value="1"/>
</dbReference>
<dbReference type="HOGENOM" id="CLU_319416_0_0_1"/>
<evidence type="ECO:0000256" key="2">
    <source>
        <dbReference type="SAM" id="Phobius"/>
    </source>
</evidence>
<feature type="compositionally biased region" description="Polar residues" evidence="1">
    <location>
        <begin position="759"/>
        <end position="776"/>
    </location>
</feature>
<dbReference type="EnsemblMetazoa" id="tetur12g01460.1">
    <property type="protein sequence ID" value="tetur12g01460.1"/>
    <property type="gene ID" value="tetur12g01460"/>
</dbReference>
<evidence type="ECO:0000256" key="1">
    <source>
        <dbReference type="SAM" id="MobiDB-lite"/>
    </source>
</evidence>
<evidence type="ECO:0000313" key="4">
    <source>
        <dbReference type="EnsemblMetazoa" id="tetur12g01460.1"/>
    </source>
</evidence>
<name>T1KII3_TETUR</name>
<dbReference type="InterPro" id="IPR007110">
    <property type="entry name" value="Ig-like_dom"/>
</dbReference>
<reference evidence="4" key="2">
    <citation type="submission" date="2015-06" db="UniProtKB">
        <authorList>
            <consortium name="EnsemblMetazoa"/>
        </authorList>
    </citation>
    <scope>IDENTIFICATION</scope>
</reference>